<dbReference type="PANTHER" id="PTHR43513:SF1">
    <property type="entry name" value="ANAEROBIC SULFITE REDUCTASE SUBUNIT B"/>
    <property type="match status" value="1"/>
</dbReference>
<dbReference type="InterPro" id="IPR050353">
    <property type="entry name" value="PyrK_electron_transfer"/>
</dbReference>
<dbReference type="SUPFAM" id="SSF63380">
    <property type="entry name" value="Riboflavin synthase domain-like"/>
    <property type="match status" value="1"/>
</dbReference>
<evidence type="ECO:0000259" key="1">
    <source>
        <dbReference type="PROSITE" id="PS51384"/>
    </source>
</evidence>
<dbReference type="PRINTS" id="PR00410">
    <property type="entry name" value="PHEHYDRXLASE"/>
</dbReference>
<proteinExistence type="predicted"/>
<evidence type="ECO:0000313" key="2">
    <source>
        <dbReference type="EMBL" id="BCR04153.1"/>
    </source>
</evidence>
<name>A0ABN6DVL5_9BACT</name>
<dbReference type="InterPro" id="IPR001433">
    <property type="entry name" value="OxRdtase_FAD/NAD-bd"/>
</dbReference>
<reference evidence="2 3" key="2">
    <citation type="journal article" date="2021" name="Int. J. Syst. Evol. Microbiol.">
        <title>Isolation and Polyphasic Characterization of Desulfuromonas versatilis sp. Nov., an Electrogenic Bacteria Capable of Versatile Metabolism Isolated from a Graphene Oxide-Reducing Enrichment Culture.</title>
        <authorList>
            <person name="Xie L."/>
            <person name="Yoshida N."/>
            <person name="Ishii S."/>
            <person name="Meng L."/>
        </authorList>
    </citation>
    <scope>NUCLEOTIDE SEQUENCE [LARGE SCALE GENOMIC DNA]</scope>
    <source>
        <strain evidence="2 3">NIT-T3</strain>
    </source>
</reference>
<sequence>MTLDFMPWEASLEAVDRSVPDNHLFTFRLAAPLSFTPGQFAEISVPGIGAFAVSPAFCRDTEVLIACIRRAGRVTSALYTQDIGARLGIRGPFGDGFPLDAFEGHDALLVAGGLGMAPLMSLLDALLRRRDRVGQVTLLYGSRDPSGILFRRELGEIAASGEARVLFTVDFAAELPWEEGAFVCRVGLVNELFSEVSLVAENTTAAVCGPPAMYGCVLEQLAGMGIPAQRIFATLERRMKCGIGQCCHCVTAGTFICREGPVFSLARLRAMPGAI</sequence>
<organism evidence="2 3">
    <name type="scientific">Desulfuromonas versatilis</name>
    <dbReference type="NCBI Taxonomy" id="2802975"/>
    <lineage>
        <taxon>Bacteria</taxon>
        <taxon>Pseudomonadati</taxon>
        <taxon>Thermodesulfobacteriota</taxon>
        <taxon>Desulfuromonadia</taxon>
        <taxon>Desulfuromonadales</taxon>
        <taxon>Desulfuromonadaceae</taxon>
        <taxon>Desulfuromonas</taxon>
    </lineage>
</organism>
<protein>
    <submittedName>
        <fullName evidence="2">Oxidoreductase</fullName>
    </submittedName>
</protein>
<dbReference type="Gene3D" id="2.40.30.10">
    <property type="entry name" value="Translation factors"/>
    <property type="match status" value="1"/>
</dbReference>
<dbReference type="PIRSF" id="PIRSF006816">
    <property type="entry name" value="Cyc3_hyd_g"/>
    <property type="match status" value="1"/>
</dbReference>
<dbReference type="InterPro" id="IPR001709">
    <property type="entry name" value="Flavoprot_Pyr_Nucl_cyt_Rdtase"/>
</dbReference>
<keyword evidence="3" id="KW-1185">Reference proteome</keyword>
<accession>A0ABN6DVL5</accession>
<dbReference type="SUPFAM" id="SSF52343">
    <property type="entry name" value="Ferredoxin reductase-like, C-terminal NADP-linked domain"/>
    <property type="match status" value="1"/>
</dbReference>
<dbReference type="EMBL" id="AP024355">
    <property type="protein sequence ID" value="BCR04153.1"/>
    <property type="molecule type" value="Genomic_DNA"/>
</dbReference>
<dbReference type="RefSeq" id="WP_221251571.1">
    <property type="nucleotide sequence ID" value="NZ_AP024355.1"/>
</dbReference>
<dbReference type="PRINTS" id="PR00371">
    <property type="entry name" value="FPNCR"/>
</dbReference>
<dbReference type="InterPro" id="IPR019480">
    <property type="entry name" value="Dihydroorotate_DH_Fe-S-bd"/>
</dbReference>
<evidence type="ECO:0000313" key="3">
    <source>
        <dbReference type="Proteomes" id="UP001319827"/>
    </source>
</evidence>
<dbReference type="InterPro" id="IPR017938">
    <property type="entry name" value="Riboflavin_synthase-like_b-brl"/>
</dbReference>
<reference evidence="2 3" key="1">
    <citation type="journal article" date="2016" name="C (Basel)">
        <title>Selective Growth of and Electricity Production by Marine Exoelectrogenic Bacteria in Self-Aggregated Hydrogel of Microbially Reduced Graphene Oxide.</title>
        <authorList>
            <person name="Yoshida N."/>
            <person name="Goto Y."/>
            <person name="Miyata Y."/>
        </authorList>
    </citation>
    <scope>NUCLEOTIDE SEQUENCE [LARGE SCALE GENOMIC DNA]</scope>
    <source>
        <strain evidence="2 3">NIT-T3</strain>
    </source>
</reference>
<dbReference type="Pfam" id="PF00175">
    <property type="entry name" value="NAD_binding_1"/>
    <property type="match status" value="1"/>
</dbReference>
<dbReference type="PANTHER" id="PTHR43513">
    <property type="entry name" value="DIHYDROOROTATE DEHYDROGENASE B (NAD(+)), ELECTRON TRANSFER SUBUNIT"/>
    <property type="match status" value="1"/>
</dbReference>
<dbReference type="CDD" id="cd06221">
    <property type="entry name" value="sulfite_reductase_like"/>
    <property type="match status" value="1"/>
</dbReference>
<dbReference type="InterPro" id="IPR039261">
    <property type="entry name" value="FNR_nucleotide-bd"/>
</dbReference>
<dbReference type="Pfam" id="PF10418">
    <property type="entry name" value="DHODB_Fe-S_bind"/>
    <property type="match status" value="1"/>
</dbReference>
<dbReference type="Gene3D" id="3.40.50.80">
    <property type="entry name" value="Nucleotide-binding domain of ferredoxin-NADP reductase (FNR) module"/>
    <property type="match status" value="1"/>
</dbReference>
<dbReference type="PROSITE" id="PS51384">
    <property type="entry name" value="FAD_FR"/>
    <property type="match status" value="1"/>
</dbReference>
<dbReference type="InterPro" id="IPR012165">
    <property type="entry name" value="Cyt_c3_hydrogenase_gsu"/>
</dbReference>
<gene>
    <name evidence="2" type="primary">hydG-1</name>
    <name evidence="2" type="ORF">DESUT3_12220</name>
</gene>
<dbReference type="Proteomes" id="UP001319827">
    <property type="component" value="Chromosome"/>
</dbReference>
<feature type="domain" description="FAD-binding FR-type" evidence="1">
    <location>
        <begin position="5"/>
        <end position="99"/>
    </location>
</feature>
<dbReference type="InterPro" id="IPR017927">
    <property type="entry name" value="FAD-bd_FR_type"/>
</dbReference>